<dbReference type="STRING" id="560819.SAMN05428998_101404"/>
<evidence type="ECO:0000313" key="4">
    <source>
        <dbReference type="Proteomes" id="UP000192917"/>
    </source>
</evidence>
<keyword evidence="4" id="KW-1185">Reference proteome</keyword>
<evidence type="ECO:0000256" key="1">
    <source>
        <dbReference type="SAM" id="MobiDB-lite"/>
    </source>
</evidence>
<feature type="region of interest" description="Disordered" evidence="1">
    <location>
        <begin position="117"/>
        <end position="304"/>
    </location>
</feature>
<evidence type="ECO:0000256" key="2">
    <source>
        <dbReference type="SAM" id="Phobius"/>
    </source>
</evidence>
<feature type="compositionally biased region" description="Low complexity" evidence="1">
    <location>
        <begin position="233"/>
        <end position="242"/>
    </location>
</feature>
<feature type="compositionally biased region" description="Basic and acidic residues" evidence="1">
    <location>
        <begin position="117"/>
        <end position="130"/>
    </location>
</feature>
<feature type="transmembrane region" description="Helical" evidence="2">
    <location>
        <begin position="41"/>
        <end position="62"/>
    </location>
</feature>
<keyword evidence="2" id="KW-1133">Transmembrane helix</keyword>
<feature type="compositionally biased region" description="Pro residues" evidence="1">
    <location>
        <begin position="216"/>
        <end position="232"/>
    </location>
</feature>
<dbReference type="AlphaFoldDB" id="A0A1Y6B9C0"/>
<proteinExistence type="predicted"/>
<sequence length="428" mass="46865">MGSVLRYLLLGLVLTALWLLVALGLLPNGLRNVEEFGLSGWPALGLLFLVPIMLIWMVLWLIRLQRRVLRLQELIFEYGAGPVQAPSYPLQRARERAQGGVQMPPAEPWQEDALTEAWRETPEPEPEERPAAPPARAPKRVAFSTLDPLPPESTRPGWPDPEQPAYHTPASAAPQAYASAGAAARERHAAFDARRGQEDWHARRAPNGQEGSAARPEPPPAGPRPVDAPPRAVPSRAPEAAPAQPPRARLPEPDPGDHDTSPEPLSDELEPHRPPRAAPNAPRLEALSPTYRPPSEVPNKALSPEQLADYESRVERELNAIAMDLASILSSPQDYDRALAALNGGADEAFFQLLARDFQAADRAALRQQLAMVGGDAALETYLEKYEQLLVVAYRSDPGGSDVRRLVESAMGRLHQAIETYRQDTAHG</sequence>
<feature type="compositionally biased region" description="Basic and acidic residues" evidence="1">
    <location>
        <begin position="249"/>
        <end position="261"/>
    </location>
</feature>
<keyword evidence="2" id="KW-0472">Membrane</keyword>
<reference evidence="3 4" key="1">
    <citation type="submission" date="2017-04" db="EMBL/GenBank/DDBJ databases">
        <authorList>
            <person name="Afonso C.L."/>
            <person name="Miller P.J."/>
            <person name="Scott M.A."/>
            <person name="Spackman E."/>
            <person name="Goraichik I."/>
            <person name="Dimitrov K.M."/>
            <person name="Suarez D.L."/>
            <person name="Swayne D.E."/>
        </authorList>
    </citation>
    <scope>NUCLEOTIDE SEQUENCE [LARGE SCALE GENOMIC DNA]</scope>
    <source>
        <strain evidence="3 4">USBA 355</strain>
    </source>
</reference>
<keyword evidence="2" id="KW-0812">Transmembrane</keyword>
<feature type="compositionally biased region" description="Pro residues" evidence="1">
    <location>
        <begin position="148"/>
        <end position="162"/>
    </location>
</feature>
<protein>
    <submittedName>
        <fullName evidence="3">Uncharacterized protein</fullName>
    </submittedName>
</protein>
<feature type="compositionally biased region" description="Basic and acidic residues" evidence="1">
    <location>
        <begin position="184"/>
        <end position="202"/>
    </location>
</feature>
<evidence type="ECO:0000313" key="3">
    <source>
        <dbReference type="EMBL" id="SME91444.1"/>
    </source>
</evidence>
<accession>A0A1Y6B9C0</accession>
<dbReference type="Proteomes" id="UP000192917">
    <property type="component" value="Unassembled WGS sequence"/>
</dbReference>
<name>A0A1Y6B9C0_9PROT</name>
<dbReference type="EMBL" id="FWZX01000001">
    <property type="protein sequence ID" value="SME91444.1"/>
    <property type="molecule type" value="Genomic_DNA"/>
</dbReference>
<feature type="compositionally biased region" description="Low complexity" evidence="1">
    <location>
        <begin position="170"/>
        <end position="183"/>
    </location>
</feature>
<gene>
    <name evidence="3" type="ORF">SAMN05428998_101404</name>
</gene>
<organism evidence="3 4">
    <name type="scientific">Tistlia consotensis USBA 355</name>
    <dbReference type="NCBI Taxonomy" id="560819"/>
    <lineage>
        <taxon>Bacteria</taxon>
        <taxon>Pseudomonadati</taxon>
        <taxon>Pseudomonadota</taxon>
        <taxon>Alphaproteobacteria</taxon>
        <taxon>Rhodospirillales</taxon>
        <taxon>Rhodovibrionaceae</taxon>
        <taxon>Tistlia</taxon>
    </lineage>
</organism>